<dbReference type="EC" id="4.99.1.12" evidence="2"/>
<dbReference type="Gene3D" id="3.30.70.1380">
    <property type="entry name" value="Transcriptional regulatory protein pf0864 domain like"/>
    <property type="match status" value="1"/>
</dbReference>
<comment type="caution">
    <text evidence="2">The sequence shown here is derived from an EMBL/GenBank/DDBJ whole genome shotgun (WGS) entry which is preliminary data.</text>
</comment>
<dbReference type="InterPro" id="IPR002822">
    <property type="entry name" value="Ni_insertion"/>
</dbReference>
<evidence type="ECO:0000313" key="3">
    <source>
        <dbReference type="Proteomes" id="UP001637994"/>
    </source>
</evidence>
<keyword evidence="1" id="KW-0533">Nickel</keyword>
<dbReference type="PANTHER" id="PTHR36566">
    <property type="entry name" value="NICKEL INSERTION PROTEIN-RELATED"/>
    <property type="match status" value="1"/>
</dbReference>
<proteinExistence type="predicted"/>
<dbReference type="Pfam" id="PF01969">
    <property type="entry name" value="Ni_insertion"/>
    <property type="match status" value="1"/>
</dbReference>
<accession>A0ABW9MED9</accession>
<gene>
    <name evidence="2" type="primary">larC</name>
    <name evidence="2" type="ORF">ACCQ42_07120</name>
</gene>
<dbReference type="EMBL" id="JBGMEF010000023">
    <property type="protein sequence ID" value="MFO3667540.1"/>
    <property type="molecule type" value="Genomic_DNA"/>
</dbReference>
<name>A0ABW9MED9_9FIRM</name>
<reference evidence="2 3" key="1">
    <citation type="journal article" date="2025" name="Anaerobe">
        <title>Description of Anaerococcus kampingiae sp. nov., Anaerococcus groningensis sp. nov., Anaerococcus martiniensis sp. nov., and Anaerococcus cruorum sp. nov., isolated from human clinical specimens.</title>
        <authorList>
            <person name="Boiten K.E."/>
            <person name="Meijer J."/>
            <person name="van Wezel E.M."/>
            <person name="Veloo A.C.M."/>
        </authorList>
    </citation>
    <scope>NUCLEOTIDE SEQUENCE [LARGE SCALE GENOMIC DNA]</scope>
    <source>
        <strain evidence="2 3">ENR0874</strain>
    </source>
</reference>
<dbReference type="Proteomes" id="UP001637994">
    <property type="component" value="Unassembled WGS sequence"/>
</dbReference>
<protein>
    <submittedName>
        <fullName evidence="2">Nickel insertion protein</fullName>
        <ecNumber evidence="2">4.99.1.12</ecNumber>
    </submittedName>
</protein>
<dbReference type="GO" id="GO:0016829">
    <property type="term" value="F:lyase activity"/>
    <property type="evidence" value="ECO:0007669"/>
    <property type="project" value="UniProtKB-KW"/>
</dbReference>
<dbReference type="RefSeq" id="WP_321160848.1">
    <property type="nucleotide sequence ID" value="NZ_JBGMEF010000023.1"/>
</dbReference>
<evidence type="ECO:0000256" key="1">
    <source>
        <dbReference type="ARBA" id="ARBA00022596"/>
    </source>
</evidence>
<sequence length="134" mass="15573">MLETNIDDQSGELLAFTLEKIMEVALDCYFSPIFMKKNRPAYKLSVIYKAEDEEAIEDIIFTQTTSIGVRKFDLDRTVLDREIIKISYKGKDYLAKQVSYKDKIFTYPEYESAKTLAKDQNISLKEAYDILKSL</sequence>
<evidence type="ECO:0000313" key="2">
    <source>
        <dbReference type="EMBL" id="MFO3667540.1"/>
    </source>
</evidence>
<dbReference type="PANTHER" id="PTHR36566:SF1">
    <property type="entry name" value="PYRIDINIUM-3,5-BISTHIOCARBOXYLIC ACID MONONUCLEOTIDE NICKEL INSERTION PROTEIN"/>
    <property type="match status" value="1"/>
</dbReference>
<organism evidence="2 3">
    <name type="scientific">Anaerococcus kampingae</name>
    <dbReference type="NCBI Taxonomy" id="3115614"/>
    <lineage>
        <taxon>Bacteria</taxon>
        <taxon>Bacillati</taxon>
        <taxon>Bacillota</taxon>
        <taxon>Tissierellia</taxon>
        <taxon>Tissierellales</taxon>
        <taxon>Peptoniphilaceae</taxon>
        <taxon>Anaerococcus</taxon>
    </lineage>
</organism>
<keyword evidence="3" id="KW-1185">Reference proteome</keyword>
<keyword evidence="2" id="KW-0456">Lyase</keyword>